<reference evidence="1" key="1">
    <citation type="journal article" date="2021" name="PeerJ">
        <title>Extensive microbial diversity within the chicken gut microbiome revealed by metagenomics and culture.</title>
        <authorList>
            <person name="Gilroy R."/>
            <person name="Ravi A."/>
            <person name="Getino M."/>
            <person name="Pursley I."/>
            <person name="Horton D.L."/>
            <person name="Alikhan N.F."/>
            <person name="Baker D."/>
            <person name="Gharbi K."/>
            <person name="Hall N."/>
            <person name="Watson M."/>
            <person name="Adriaenssens E.M."/>
            <person name="Foster-Nyarko E."/>
            <person name="Jarju S."/>
            <person name="Secka A."/>
            <person name="Antonio M."/>
            <person name="Oren A."/>
            <person name="Chaudhuri R.R."/>
            <person name="La Ragione R."/>
            <person name="Hildebrand F."/>
            <person name="Pallen M.J."/>
        </authorList>
    </citation>
    <scope>NUCLEOTIDE SEQUENCE</scope>
    <source>
        <strain evidence="1">CHK149-3286</strain>
    </source>
</reference>
<evidence type="ECO:0000313" key="1">
    <source>
        <dbReference type="EMBL" id="HJF67714.1"/>
    </source>
</evidence>
<organism evidence="1 2">
    <name type="scientific">Staphylococcus kloosii</name>
    <dbReference type="NCBI Taxonomy" id="29384"/>
    <lineage>
        <taxon>Bacteria</taxon>
        <taxon>Bacillati</taxon>
        <taxon>Bacillota</taxon>
        <taxon>Bacilli</taxon>
        <taxon>Bacillales</taxon>
        <taxon>Staphylococcaceae</taxon>
        <taxon>Staphylococcus</taxon>
    </lineage>
</organism>
<dbReference type="EMBL" id="DYVT01000055">
    <property type="protein sequence ID" value="HJF67714.1"/>
    <property type="molecule type" value="Genomic_DNA"/>
</dbReference>
<gene>
    <name evidence="1" type="ORF">K8V85_05315</name>
</gene>
<comment type="caution">
    <text evidence="1">The sequence shown here is derived from an EMBL/GenBank/DDBJ whole genome shotgun (WGS) entry which is preliminary data.</text>
</comment>
<protein>
    <submittedName>
        <fullName evidence="1">Ferrichrome ABC transporter substrate-binding protein</fullName>
    </submittedName>
</protein>
<dbReference type="Gene3D" id="3.40.50.1980">
    <property type="entry name" value="Nitrogenase molybdenum iron protein domain"/>
    <property type="match status" value="1"/>
</dbReference>
<dbReference type="AlphaFoldDB" id="A0A921KVM3"/>
<proteinExistence type="predicted"/>
<evidence type="ECO:0000313" key="2">
    <source>
        <dbReference type="Proteomes" id="UP000706163"/>
    </source>
</evidence>
<dbReference type="Proteomes" id="UP000706163">
    <property type="component" value="Unassembled WGS sequence"/>
</dbReference>
<accession>A0A921KVM3</accession>
<sequence>GDKDVWKNSKAVTEHHDIKVDEGIYWLNDPYSLDYERKDLKSKLLKQQ</sequence>
<feature type="non-terminal residue" evidence="1">
    <location>
        <position position="1"/>
    </location>
</feature>
<name>A0A921KVM3_9STAP</name>
<reference evidence="1" key="2">
    <citation type="submission" date="2021-09" db="EMBL/GenBank/DDBJ databases">
        <authorList>
            <person name="Gilroy R."/>
        </authorList>
    </citation>
    <scope>NUCLEOTIDE SEQUENCE</scope>
    <source>
        <strain evidence="1">CHK149-3286</strain>
    </source>
</reference>